<reference evidence="5" key="1">
    <citation type="submission" date="2016-10" db="EMBL/GenBank/DDBJ databases">
        <authorList>
            <person name="Varghese N."/>
            <person name="Submissions S."/>
        </authorList>
    </citation>
    <scope>NUCLEOTIDE SEQUENCE [LARGE SCALE GENOMIC DNA]</scope>
    <source>
        <strain evidence="5">M83</strain>
    </source>
</reference>
<dbReference type="InterPro" id="IPR050624">
    <property type="entry name" value="HTH-type_Tx_Regulator"/>
</dbReference>
<dbReference type="PANTHER" id="PTHR43479:SF11">
    <property type="entry name" value="ACREF_ENVCD OPERON REPRESSOR-RELATED"/>
    <property type="match status" value="1"/>
</dbReference>
<dbReference type="SUPFAM" id="SSF46689">
    <property type="entry name" value="Homeodomain-like"/>
    <property type="match status" value="1"/>
</dbReference>
<sequence>MPKLTKEVRDLVVAKAKLEFLENGFEHTSMRNIASDVGISVAGLYKLFTNKEALFDEVVQPAMDEFNNYYESVKRDSIKRIDEDNLEAIYDTNSIENVLNMLYADFDAFKLIIYCSTGTKYENFLDDIVVRELKDVNSFIQIAKEKKVPINTVKPEYMQILMRAYYGALFEVVRRDFTRSQAEQFLQTLIDFFEPGWREIFRV</sequence>
<dbReference type="InterPro" id="IPR001647">
    <property type="entry name" value="HTH_TetR"/>
</dbReference>
<evidence type="ECO:0000313" key="4">
    <source>
        <dbReference type="EMBL" id="SDN24899.1"/>
    </source>
</evidence>
<dbReference type="OrthoDB" id="494991at2"/>
<dbReference type="PROSITE" id="PS50977">
    <property type="entry name" value="HTH_TETR_2"/>
    <property type="match status" value="1"/>
</dbReference>
<proteinExistence type="predicted"/>
<dbReference type="RefSeq" id="WP_074522220.1">
    <property type="nucleotide sequence ID" value="NZ_FNHZ01000009.1"/>
</dbReference>
<accession>A0A1G9ZU29</accession>
<gene>
    <name evidence="4" type="ORF">SAMN05216544_2257</name>
</gene>
<evidence type="ECO:0000313" key="5">
    <source>
        <dbReference type="Proteomes" id="UP000187651"/>
    </source>
</evidence>
<protein>
    <submittedName>
        <fullName evidence="4">Transcriptional regulator, TetR family</fullName>
    </submittedName>
</protein>
<dbReference type="Pfam" id="PF00440">
    <property type="entry name" value="TetR_N"/>
    <property type="match status" value="1"/>
</dbReference>
<evidence type="ECO:0000256" key="2">
    <source>
        <dbReference type="PROSITE-ProRule" id="PRU00335"/>
    </source>
</evidence>
<dbReference type="InterPro" id="IPR009057">
    <property type="entry name" value="Homeodomain-like_sf"/>
</dbReference>
<evidence type="ECO:0000256" key="1">
    <source>
        <dbReference type="ARBA" id="ARBA00023125"/>
    </source>
</evidence>
<feature type="domain" description="HTH tetR-type" evidence="3">
    <location>
        <begin position="6"/>
        <end position="66"/>
    </location>
</feature>
<name>A0A1G9ZU29_9FIRM</name>
<dbReference type="PANTHER" id="PTHR43479">
    <property type="entry name" value="ACREF/ENVCD OPERON REPRESSOR-RELATED"/>
    <property type="match status" value="1"/>
</dbReference>
<dbReference type="AlphaFoldDB" id="A0A1G9ZU29"/>
<organism evidence="4 5">
    <name type="scientific">Lachnospira pectinoschiza</name>
    <dbReference type="NCBI Taxonomy" id="28052"/>
    <lineage>
        <taxon>Bacteria</taxon>
        <taxon>Bacillati</taxon>
        <taxon>Bacillota</taxon>
        <taxon>Clostridia</taxon>
        <taxon>Lachnospirales</taxon>
        <taxon>Lachnospiraceae</taxon>
        <taxon>Lachnospira</taxon>
    </lineage>
</organism>
<feature type="DNA-binding region" description="H-T-H motif" evidence="2">
    <location>
        <begin position="29"/>
        <end position="48"/>
    </location>
</feature>
<dbReference type="Proteomes" id="UP000187651">
    <property type="component" value="Unassembled WGS sequence"/>
</dbReference>
<keyword evidence="1 2" id="KW-0238">DNA-binding</keyword>
<keyword evidence="5" id="KW-1185">Reference proteome</keyword>
<evidence type="ECO:0000259" key="3">
    <source>
        <dbReference type="PROSITE" id="PS50977"/>
    </source>
</evidence>
<dbReference type="Gene3D" id="1.10.357.10">
    <property type="entry name" value="Tetracycline Repressor, domain 2"/>
    <property type="match status" value="1"/>
</dbReference>
<dbReference type="GO" id="GO:0003677">
    <property type="term" value="F:DNA binding"/>
    <property type="evidence" value="ECO:0007669"/>
    <property type="project" value="UniProtKB-UniRule"/>
</dbReference>
<dbReference type="EMBL" id="FNHZ01000009">
    <property type="protein sequence ID" value="SDN24899.1"/>
    <property type="molecule type" value="Genomic_DNA"/>
</dbReference>